<dbReference type="Proteomes" id="UP000680634">
    <property type="component" value="Unassembled WGS sequence"/>
</dbReference>
<keyword evidence="11" id="KW-1185">Reference proteome</keyword>
<comment type="cofactor">
    <cofactor evidence="1">
        <name>FMN</name>
        <dbReference type="ChEBI" id="CHEBI:58210"/>
    </cofactor>
</comment>
<evidence type="ECO:0000256" key="1">
    <source>
        <dbReference type="ARBA" id="ARBA00001917"/>
    </source>
</evidence>
<dbReference type="EMBL" id="JAERKB010000013">
    <property type="protein sequence ID" value="MBS0970806.1"/>
    <property type="molecule type" value="Genomic_DNA"/>
</dbReference>
<gene>
    <name evidence="10" type="ORF">JK232_18100</name>
</gene>
<keyword evidence="3" id="KW-0285">Flavoprotein</keyword>
<dbReference type="RefSeq" id="WP_212589521.1">
    <property type="nucleotide sequence ID" value="NZ_JAERKB010000013.1"/>
</dbReference>
<dbReference type="PANTHER" id="PTHR42917:SF2">
    <property type="entry name" value="2,4-DIENOYL-COA REDUCTASE [(2E)-ENOYL-COA-PRODUCING]"/>
    <property type="match status" value="1"/>
</dbReference>
<comment type="cofactor">
    <cofactor evidence="2">
        <name>[4Fe-4S] cluster</name>
        <dbReference type="ChEBI" id="CHEBI:49883"/>
    </cofactor>
</comment>
<keyword evidence="6" id="KW-0560">Oxidoreductase</keyword>
<reference evidence="10 11" key="1">
    <citation type="submission" date="2020-12" db="EMBL/GenBank/DDBJ databases">
        <authorList>
            <person name="Mcmullen J.G."/>
        </authorList>
    </citation>
    <scope>NUCLEOTIDE SEQUENCE [LARGE SCALE GENOMIC DNA]</scope>
    <source>
        <strain evidence="10 11">JGM97</strain>
    </source>
</reference>
<evidence type="ECO:0000256" key="6">
    <source>
        <dbReference type="ARBA" id="ARBA00023002"/>
    </source>
</evidence>
<dbReference type="InterPro" id="IPR001155">
    <property type="entry name" value="OxRdtase_FMN_N"/>
</dbReference>
<evidence type="ECO:0000256" key="4">
    <source>
        <dbReference type="ARBA" id="ARBA00022643"/>
    </source>
</evidence>
<keyword evidence="4" id="KW-0288">FMN</keyword>
<evidence type="ECO:0000256" key="7">
    <source>
        <dbReference type="ARBA" id="ARBA00023004"/>
    </source>
</evidence>
<dbReference type="InterPro" id="IPR051793">
    <property type="entry name" value="NADH:flavin_oxidoreductase"/>
</dbReference>
<evidence type="ECO:0000256" key="8">
    <source>
        <dbReference type="ARBA" id="ARBA00023014"/>
    </source>
</evidence>
<comment type="caution">
    <text evidence="10">The sequence shown here is derived from an EMBL/GenBank/DDBJ whole genome shotgun (WGS) entry which is preliminary data.</text>
</comment>
<dbReference type="CDD" id="cd04747">
    <property type="entry name" value="OYE_like_5_FMN"/>
    <property type="match status" value="1"/>
</dbReference>
<protein>
    <submittedName>
        <fullName evidence="10">NADH:flavin oxidoreductase</fullName>
    </submittedName>
</protein>
<evidence type="ECO:0000313" key="11">
    <source>
        <dbReference type="Proteomes" id="UP000680634"/>
    </source>
</evidence>
<keyword evidence="5" id="KW-0479">Metal-binding</keyword>
<dbReference type="SUPFAM" id="SSF51395">
    <property type="entry name" value="FMN-linked oxidoreductases"/>
    <property type="match status" value="1"/>
</dbReference>
<name>A0ABS5JLH8_9GAMM</name>
<evidence type="ECO:0000256" key="2">
    <source>
        <dbReference type="ARBA" id="ARBA00001966"/>
    </source>
</evidence>
<evidence type="ECO:0000313" key="10">
    <source>
        <dbReference type="EMBL" id="MBS0970806.1"/>
    </source>
</evidence>
<keyword evidence="7" id="KW-0408">Iron</keyword>
<evidence type="ECO:0000259" key="9">
    <source>
        <dbReference type="Pfam" id="PF00724"/>
    </source>
</evidence>
<accession>A0ABS5JLH8</accession>
<dbReference type="PANTHER" id="PTHR42917">
    <property type="entry name" value="2,4-DIENOYL-COA REDUCTASE"/>
    <property type="match status" value="1"/>
</dbReference>
<evidence type="ECO:0000256" key="3">
    <source>
        <dbReference type="ARBA" id="ARBA00022630"/>
    </source>
</evidence>
<dbReference type="Gene3D" id="3.20.20.70">
    <property type="entry name" value="Aldolase class I"/>
    <property type="match status" value="1"/>
</dbReference>
<organism evidence="10 11">
    <name type="scientific">Nissabacter archeti</name>
    <dbReference type="NCBI Taxonomy" id="1917880"/>
    <lineage>
        <taxon>Bacteria</taxon>
        <taxon>Pseudomonadati</taxon>
        <taxon>Pseudomonadota</taxon>
        <taxon>Gammaproteobacteria</taxon>
        <taxon>Enterobacterales</taxon>
        <taxon>Yersiniaceae</taxon>
        <taxon>Nissabacter</taxon>
    </lineage>
</organism>
<reference evidence="11" key="2">
    <citation type="submission" date="2023-07" db="EMBL/GenBank/DDBJ databases">
        <title>Genome-inferred correspondence between phylogeny and metabolic traits in the wild Drosophila gut microbiome.</title>
        <authorList>
            <person name="Bueno E."/>
            <person name="Blow F."/>
            <person name="Douglas A.E."/>
        </authorList>
    </citation>
    <scope>NUCLEOTIDE SEQUENCE [LARGE SCALE GENOMIC DNA]</scope>
    <source>
        <strain evidence="11">JGM97</strain>
    </source>
</reference>
<evidence type="ECO:0000256" key="5">
    <source>
        <dbReference type="ARBA" id="ARBA00022723"/>
    </source>
</evidence>
<sequence length="366" mass="40336">MTKAKLFEPVTVGPLQLPNRVVMAPMSRYRSPAGVPGEDMARYYRRRIEGGVSLIITEGSWVPHPAASDQPDAPRFYGDDALAGWKRVLNEVHAAGGKIMPQLMHRGQTEEGPGGGARRIGPSGMVGSLGVPLKQLDEPASLSDIEEVIDSFARAAQSAYQLGFDGIALHGGHGYIIDQFFWSATNLRTDQYGGGIANRTRFACEIVREIRRRTAPHFPIMMRMSQWKLHDYSARLAQTPEELRDYLLPLVDAGVDIFDFSQRRFWEGEFGTDMNVAGWAKKLTGRPTMTVGSVSLTNDMFDSFQGHASNVADNLAELERRLERGDFDLVAVGRALIADPDWPRKVANGAGADIVPFQPAVLKQLV</sequence>
<keyword evidence="8" id="KW-0411">Iron-sulfur</keyword>
<dbReference type="InterPro" id="IPR013785">
    <property type="entry name" value="Aldolase_TIM"/>
</dbReference>
<dbReference type="Pfam" id="PF00724">
    <property type="entry name" value="Oxidored_FMN"/>
    <property type="match status" value="1"/>
</dbReference>
<proteinExistence type="predicted"/>
<feature type="domain" description="NADH:flavin oxidoreductase/NADH oxidase N-terminal" evidence="9">
    <location>
        <begin position="5"/>
        <end position="349"/>
    </location>
</feature>